<keyword evidence="1" id="KW-0175">Coiled coil</keyword>
<feature type="coiled-coil region" evidence="1">
    <location>
        <begin position="145"/>
        <end position="221"/>
    </location>
</feature>
<comment type="caution">
    <text evidence="2">The sequence shown here is derived from an EMBL/GenBank/DDBJ whole genome shotgun (WGS) entry which is preliminary data.</text>
</comment>
<gene>
    <name evidence="2" type="ORF">GPM918_LOCUS33835</name>
    <name evidence="3" type="ORF">SRO942_LOCUS34529</name>
</gene>
<name>A0A815MXD1_9BILA</name>
<keyword evidence="4" id="KW-1185">Reference proteome</keyword>
<dbReference type="OrthoDB" id="10050199at2759"/>
<reference evidence="2" key="1">
    <citation type="submission" date="2021-02" db="EMBL/GenBank/DDBJ databases">
        <authorList>
            <person name="Nowell W R."/>
        </authorList>
    </citation>
    <scope>NUCLEOTIDE SEQUENCE</scope>
</reference>
<dbReference type="Proteomes" id="UP000681722">
    <property type="component" value="Unassembled WGS sequence"/>
</dbReference>
<evidence type="ECO:0000313" key="4">
    <source>
        <dbReference type="Proteomes" id="UP000663829"/>
    </source>
</evidence>
<feature type="coiled-coil region" evidence="1">
    <location>
        <begin position="253"/>
        <end position="345"/>
    </location>
</feature>
<protein>
    <submittedName>
        <fullName evidence="2">Uncharacterized protein</fullName>
    </submittedName>
</protein>
<dbReference type="AlphaFoldDB" id="A0A815MXD1"/>
<organism evidence="2 4">
    <name type="scientific">Didymodactylos carnosus</name>
    <dbReference type="NCBI Taxonomy" id="1234261"/>
    <lineage>
        <taxon>Eukaryota</taxon>
        <taxon>Metazoa</taxon>
        <taxon>Spiralia</taxon>
        <taxon>Gnathifera</taxon>
        <taxon>Rotifera</taxon>
        <taxon>Eurotatoria</taxon>
        <taxon>Bdelloidea</taxon>
        <taxon>Philodinida</taxon>
        <taxon>Philodinidae</taxon>
        <taxon>Didymodactylos</taxon>
    </lineage>
</organism>
<evidence type="ECO:0000256" key="1">
    <source>
        <dbReference type="SAM" id="Coils"/>
    </source>
</evidence>
<evidence type="ECO:0000313" key="2">
    <source>
        <dbReference type="EMBL" id="CAF1425643.1"/>
    </source>
</evidence>
<proteinExistence type="predicted"/>
<dbReference type="Proteomes" id="UP000663829">
    <property type="component" value="Unassembled WGS sequence"/>
</dbReference>
<evidence type="ECO:0000313" key="3">
    <source>
        <dbReference type="EMBL" id="CAF4306451.1"/>
    </source>
</evidence>
<accession>A0A815MXD1</accession>
<sequence length="429" mass="47886">MADEHQLIKFEPGHIRQISDAANTPKLDVLKPFFDLSIAIRNATGVLPDNVKPAIVHLCNIHSRMNTKIKQGLSVAGATAAKFVLKCSALMARQMNEKDAVALKSLADKLAACLVTDLEQFIREATDELSIVQKTLLIEASGGRLRGLINDLEKLETQLKEDEGVIEKIELEMNQIEGKIASLKYRISLLEKNTTNETMAKNEMRQELTQLKIQIPDYERVLLQHHNITTKQTRPVLFGLFNRSQDIVTDNGEATAKKNLDELNVRIKILETSMGNWSIGELEKSKTDAVNEVVVLEEQQKELQKENAPAVKKRMDLLAIKEKVCKEIENIYEKLETRNQESIKTVDTLATCVMDATESFQKACTQINSHLLSIDTDADLIVDGIIGAIQLVTLADECNGTATLQRIKHQLSTIEILPVRTNSATVEEA</sequence>
<dbReference type="EMBL" id="CAJNOQ010018322">
    <property type="protein sequence ID" value="CAF1425643.1"/>
    <property type="molecule type" value="Genomic_DNA"/>
</dbReference>
<dbReference type="EMBL" id="CAJOBC010083756">
    <property type="protein sequence ID" value="CAF4306451.1"/>
    <property type="molecule type" value="Genomic_DNA"/>
</dbReference>